<dbReference type="InterPro" id="IPR001173">
    <property type="entry name" value="Glyco_trans_2-like"/>
</dbReference>
<dbReference type="GO" id="GO:0016757">
    <property type="term" value="F:glycosyltransferase activity"/>
    <property type="evidence" value="ECO:0007669"/>
    <property type="project" value="UniProtKB-KW"/>
</dbReference>
<evidence type="ECO:0000259" key="4">
    <source>
        <dbReference type="Pfam" id="PF00535"/>
    </source>
</evidence>
<protein>
    <submittedName>
        <fullName evidence="5">Glycosyl transferase, group 2 family protein</fullName>
    </submittedName>
</protein>
<accession>A0A0W8FFG7</accession>
<sequence length="373" mass="41193">MLLPAGVLLLLIAAFPYLVFLLGIHIGRKDAAPPEPEEYPEISIVMAAYNEAAVIEERIANIRASDYPQEKYEVILVDDCSSDDTCTRAKRAFAEAGIEYRILQNTDRMGTNRSINRAIGEASHSILVTTDADVFFDTAALKRLIARLMSEDNIAAACGDLRPKPAGSSRTSIMEGAYRNYYGRMCCWESAVDSTYNFNGGLVAFKKHLVSRIDDRRGADDANTAFEAIRRGYRAVYETAAVVYEDIPGDFGSQYRQKARRATHLIEATLGNLDLLKTNRQFSRFFYPLRIWMYLATPAFFLVGSIVMLAGLFVVSPLLASAALAAFAAAGFFKGSNTAAAFVTNQIYLFRGLLNLGNDMRVWESTSKKAKAG</sequence>
<dbReference type="PANTHER" id="PTHR43630:SF1">
    <property type="entry name" value="POLY-BETA-1,6-N-ACETYL-D-GLUCOSAMINE SYNTHASE"/>
    <property type="match status" value="1"/>
</dbReference>
<gene>
    <name evidence="5" type="ORF">ASZ90_011272</name>
</gene>
<dbReference type="EMBL" id="LNQE01001335">
    <property type="protein sequence ID" value="KUG19027.1"/>
    <property type="molecule type" value="Genomic_DNA"/>
</dbReference>
<keyword evidence="3" id="KW-0472">Membrane</keyword>
<dbReference type="PANTHER" id="PTHR43630">
    <property type="entry name" value="POLY-BETA-1,6-N-ACETYL-D-GLUCOSAMINE SYNTHASE"/>
    <property type="match status" value="1"/>
</dbReference>
<evidence type="ECO:0000256" key="2">
    <source>
        <dbReference type="ARBA" id="ARBA00022679"/>
    </source>
</evidence>
<keyword evidence="3" id="KW-0812">Transmembrane</keyword>
<organism evidence="5">
    <name type="scientific">hydrocarbon metagenome</name>
    <dbReference type="NCBI Taxonomy" id="938273"/>
    <lineage>
        <taxon>unclassified sequences</taxon>
        <taxon>metagenomes</taxon>
        <taxon>ecological metagenomes</taxon>
    </lineage>
</organism>
<evidence type="ECO:0000313" key="5">
    <source>
        <dbReference type="EMBL" id="KUG19027.1"/>
    </source>
</evidence>
<dbReference type="Gene3D" id="3.90.550.10">
    <property type="entry name" value="Spore Coat Polysaccharide Biosynthesis Protein SpsA, Chain A"/>
    <property type="match status" value="1"/>
</dbReference>
<feature type="transmembrane region" description="Helical" evidence="3">
    <location>
        <begin position="6"/>
        <end position="24"/>
    </location>
</feature>
<keyword evidence="3" id="KW-1133">Transmembrane helix</keyword>
<feature type="transmembrane region" description="Helical" evidence="3">
    <location>
        <begin position="319"/>
        <end position="343"/>
    </location>
</feature>
<reference evidence="5" key="1">
    <citation type="journal article" date="2015" name="Proc. Natl. Acad. Sci. U.S.A.">
        <title>Networks of energetic and metabolic interactions define dynamics in microbial communities.</title>
        <authorList>
            <person name="Embree M."/>
            <person name="Liu J.K."/>
            <person name="Al-Bassam M.M."/>
            <person name="Zengler K."/>
        </authorList>
    </citation>
    <scope>NUCLEOTIDE SEQUENCE</scope>
</reference>
<dbReference type="AlphaFoldDB" id="A0A0W8FFG7"/>
<evidence type="ECO:0000256" key="3">
    <source>
        <dbReference type="SAM" id="Phobius"/>
    </source>
</evidence>
<keyword evidence="1" id="KW-0328">Glycosyltransferase</keyword>
<dbReference type="InterPro" id="IPR029044">
    <property type="entry name" value="Nucleotide-diphossugar_trans"/>
</dbReference>
<dbReference type="SUPFAM" id="SSF53448">
    <property type="entry name" value="Nucleotide-diphospho-sugar transferases"/>
    <property type="match status" value="1"/>
</dbReference>
<keyword evidence="2 5" id="KW-0808">Transferase</keyword>
<feature type="transmembrane region" description="Helical" evidence="3">
    <location>
        <begin position="291"/>
        <end position="313"/>
    </location>
</feature>
<evidence type="ECO:0000256" key="1">
    <source>
        <dbReference type="ARBA" id="ARBA00022676"/>
    </source>
</evidence>
<name>A0A0W8FFG7_9ZZZZ</name>
<proteinExistence type="predicted"/>
<feature type="domain" description="Glycosyltransferase 2-like" evidence="4">
    <location>
        <begin position="43"/>
        <end position="159"/>
    </location>
</feature>
<dbReference type="Pfam" id="PF00535">
    <property type="entry name" value="Glycos_transf_2"/>
    <property type="match status" value="1"/>
</dbReference>
<comment type="caution">
    <text evidence="5">The sequence shown here is derived from an EMBL/GenBank/DDBJ whole genome shotgun (WGS) entry which is preliminary data.</text>
</comment>